<evidence type="ECO:0000256" key="11">
    <source>
        <dbReference type="SAM" id="MobiDB-lite"/>
    </source>
</evidence>
<comment type="subcellular location">
    <subcellularLocation>
        <location evidence="2">Membrane</location>
        <topology evidence="2">Multi-pass membrane protein</topology>
    </subcellularLocation>
</comment>
<dbReference type="EC" id="3.4.21.105" evidence="4"/>
<keyword evidence="10 12" id="KW-0472">Membrane</keyword>
<evidence type="ECO:0000256" key="12">
    <source>
        <dbReference type="SAM" id="Phobius"/>
    </source>
</evidence>
<dbReference type="AlphaFoldDB" id="A0CWH8"/>
<keyword evidence="9 12" id="KW-1133">Transmembrane helix</keyword>
<evidence type="ECO:0000256" key="4">
    <source>
        <dbReference type="ARBA" id="ARBA00013039"/>
    </source>
</evidence>
<dbReference type="PANTHER" id="PTHR22936:SF69">
    <property type="entry name" value="RHOMBOID-LIKE PROTEIN"/>
    <property type="match status" value="1"/>
</dbReference>
<evidence type="ECO:0000256" key="6">
    <source>
        <dbReference type="ARBA" id="ARBA00022692"/>
    </source>
</evidence>
<feature type="transmembrane region" description="Helical" evidence="12">
    <location>
        <begin position="347"/>
        <end position="367"/>
    </location>
</feature>
<evidence type="ECO:0000256" key="8">
    <source>
        <dbReference type="ARBA" id="ARBA00022825"/>
    </source>
</evidence>
<evidence type="ECO:0000256" key="2">
    <source>
        <dbReference type="ARBA" id="ARBA00004141"/>
    </source>
</evidence>
<comment type="similarity">
    <text evidence="3">Belongs to the peptidase S54 family.</text>
</comment>
<feature type="transmembrane region" description="Helical" evidence="12">
    <location>
        <begin position="321"/>
        <end position="341"/>
    </location>
</feature>
<dbReference type="GO" id="GO:0008236">
    <property type="term" value="F:serine-type peptidase activity"/>
    <property type="evidence" value="ECO:0007669"/>
    <property type="project" value="UniProtKB-KW"/>
</dbReference>
<evidence type="ECO:0000256" key="5">
    <source>
        <dbReference type="ARBA" id="ARBA00022670"/>
    </source>
</evidence>
<evidence type="ECO:0000256" key="10">
    <source>
        <dbReference type="ARBA" id="ARBA00023136"/>
    </source>
</evidence>
<feature type="transmembrane region" description="Helical" evidence="12">
    <location>
        <begin position="243"/>
        <end position="260"/>
    </location>
</feature>
<protein>
    <recommendedName>
        <fullName evidence="4">rhomboid protease</fullName>
        <ecNumber evidence="4">3.4.21.105</ecNumber>
    </recommendedName>
</protein>
<comment type="catalytic activity">
    <reaction evidence="1">
        <text>Cleaves type-1 transmembrane domains using a catalytic dyad composed of serine and histidine that are contributed by different transmembrane domains.</text>
        <dbReference type="EC" id="3.4.21.105"/>
    </reaction>
</comment>
<dbReference type="KEGG" id="ptm:GSPATT00001348001"/>
<reference evidence="13 14" key="1">
    <citation type="journal article" date="2006" name="Nature">
        <title>Global trends of whole-genome duplications revealed by the ciliate Paramecium tetraurelia.</title>
        <authorList>
            <consortium name="Genoscope"/>
            <person name="Aury J.-M."/>
            <person name="Jaillon O."/>
            <person name="Duret L."/>
            <person name="Noel B."/>
            <person name="Jubin C."/>
            <person name="Porcel B.M."/>
            <person name="Segurens B."/>
            <person name="Daubin V."/>
            <person name="Anthouard V."/>
            <person name="Aiach N."/>
            <person name="Arnaiz O."/>
            <person name="Billaut A."/>
            <person name="Beisson J."/>
            <person name="Blanc I."/>
            <person name="Bouhouche K."/>
            <person name="Camara F."/>
            <person name="Duharcourt S."/>
            <person name="Guigo R."/>
            <person name="Gogendeau D."/>
            <person name="Katinka M."/>
            <person name="Keller A.-M."/>
            <person name="Kissmehl R."/>
            <person name="Klotz C."/>
            <person name="Koll F."/>
            <person name="Le Moue A."/>
            <person name="Lepere C."/>
            <person name="Malinsky S."/>
            <person name="Nowacki M."/>
            <person name="Nowak J.K."/>
            <person name="Plattner H."/>
            <person name="Poulain J."/>
            <person name="Ruiz F."/>
            <person name="Serrano V."/>
            <person name="Zagulski M."/>
            <person name="Dessen P."/>
            <person name="Betermier M."/>
            <person name="Weissenbach J."/>
            <person name="Scarpelli C."/>
            <person name="Schachter V."/>
            <person name="Sperling L."/>
            <person name="Meyer E."/>
            <person name="Cohen J."/>
            <person name="Wincker P."/>
        </authorList>
    </citation>
    <scope>NUCLEOTIDE SEQUENCE [LARGE SCALE GENOMIC DNA]</scope>
    <source>
        <strain evidence="13 14">Stock d4-2</strain>
    </source>
</reference>
<keyword evidence="8" id="KW-0720">Serine protease</keyword>
<dbReference type="PANTHER" id="PTHR22936">
    <property type="entry name" value="RHOMBOID-RELATED"/>
    <property type="match status" value="1"/>
</dbReference>
<evidence type="ECO:0000256" key="9">
    <source>
        <dbReference type="ARBA" id="ARBA00022989"/>
    </source>
</evidence>
<feature type="region of interest" description="Disordered" evidence="11">
    <location>
        <begin position="1"/>
        <end position="20"/>
    </location>
</feature>
<accession>A0CWH8</accession>
<evidence type="ECO:0000256" key="3">
    <source>
        <dbReference type="ARBA" id="ARBA00009045"/>
    </source>
</evidence>
<feature type="transmembrane region" description="Helical" evidence="12">
    <location>
        <begin position="212"/>
        <end position="231"/>
    </location>
</feature>
<name>A0CWH8_PARTE</name>
<dbReference type="SUPFAM" id="SSF144091">
    <property type="entry name" value="Rhomboid-like"/>
    <property type="match status" value="1"/>
</dbReference>
<dbReference type="GeneID" id="5028327"/>
<dbReference type="GO" id="GO:0006508">
    <property type="term" value="P:proteolysis"/>
    <property type="evidence" value="ECO:0007669"/>
    <property type="project" value="UniProtKB-KW"/>
</dbReference>
<dbReference type="Proteomes" id="UP000000600">
    <property type="component" value="Unassembled WGS sequence"/>
</dbReference>
<dbReference type="OMA" id="NIILTFM"/>
<dbReference type="InParanoid" id="A0CWH8"/>
<feature type="transmembrane region" description="Helical" evidence="12">
    <location>
        <begin position="178"/>
        <end position="200"/>
    </location>
</feature>
<dbReference type="InterPro" id="IPR002610">
    <property type="entry name" value="Peptidase_S54_rhomboid-like"/>
</dbReference>
<feature type="transmembrane region" description="Helical" evidence="12">
    <location>
        <begin position="374"/>
        <end position="394"/>
    </location>
</feature>
<feature type="transmembrane region" description="Helical" evidence="12">
    <location>
        <begin position="425"/>
        <end position="444"/>
    </location>
</feature>
<keyword evidence="5" id="KW-0645">Protease</keyword>
<gene>
    <name evidence="13" type="ORF">GSPATT00001348001</name>
</gene>
<dbReference type="GO" id="GO:0016020">
    <property type="term" value="C:membrane"/>
    <property type="evidence" value="ECO:0007669"/>
    <property type="project" value="UniProtKB-SubCell"/>
</dbReference>
<organism evidence="13 14">
    <name type="scientific">Paramecium tetraurelia</name>
    <dbReference type="NCBI Taxonomy" id="5888"/>
    <lineage>
        <taxon>Eukaryota</taxon>
        <taxon>Sar</taxon>
        <taxon>Alveolata</taxon>
        <taxon>Ciliophora</taxon>
        <taxon>Intramacronucleata</taxon>
        <taxon>Oligohymenophorea</taxon>
        <taxon>Peniculida</taxon>
        <taxon>Parameciidae</taxon>
        <taxon>Paramecium</taxon>
    </lineage>
</organism>
<keyword evidence="14" id="KW-1185">Reference proteome</keyword>
<dbReference type="EMBL" id="CT868207">
    <property type="protein sequence ID" value="CAK75145.1"/>
    <property type="molecule type" value="Genomic_DNA"/>
</dbReference>
<feature type="transmembrane region" description="Helical" evidence="12">
    <location>
        <begin position="400"/>
        <end position="418"/>
    </location>
</feature>
<dbReference type="Gene3D" id="1.20.1540.10">
    <property type="entry name" value="Rhomboid-like"/>
    <property type="match status" value="1"/>
</dbReference>
<dbReference type="eggNOG" id="KOG2289">
    <property type="taxonomic scope" value="Eukaryota"/>
</dbReference>
<evidence type="ECO:0000256" key="7">
    <source>
        <dbReference type="ARBA" id="ARBA00022801"/>
    </source>
</evidence>
<evidence type="ECO:0000313" key="13">
    <source>
        <dbReference type="EMBL" id="CAK75145.1"/>
    </source>
</evidence>
<dbReference type="OrthoDB" id="306161at2759"/>
<dbReference type="HOGENOM" id="CLU_013340_0_0_1"/>
<keyword evidence="7" id="KW-0378">Hydrolase</keyword>
<dbReference type="RefSeq" id="XP_001442542.1">
    <property type="nucleotide sequence ID" value="XM_001442505.1"/>
</dbReference>
<feature type="transmembrane region" description="Helical" evidence="12">
    <location>
        <begin position="59"/>
        <end position="82"/>
    </location>
</feature>
<evidence type="ECO:0000256" key="1">
    <source>
        <dbReference type="ARBA" id="ARBA00000156"/>
    </source>
</evidence>
<sequence length="956" mass="110599">MANIHRLGDDNDQQDNYQNIRSNGGSQMMSMFGGIDGDPRGENFFHMLKKSFCPKLKPISFTTIISALIIILYITMLGVGGVNKQDRFLSVYQKTLKDFGGNDPNDVKYNFEVFRWVTSLFLVTDFYNLVIAIFMIIICYSIVEATQGLHLTMVVFFGAGVSGAIFGDLCNICKYTTYSETFACIYACVGFLIGYIILYWQKLDALGDMKCALVCFVAMVVIFVMMFTFGSGQNSFYDNLGELGGFLGGLFIAMSLIEVPQSGDYESICRKVGYGFLGVQVGLTDHIIMNNLPFNKWTLSFISKQYEDLYESEMIKYRQSYFRIIDVTILLLCIFFFIFYLLQGGQIVVMVILAFSSLVIFLALIYAQKFASKVGYYYFLMYILSLAISLYIASQSQQKQQFLYGQATAIIAIIQFLFSHIKLRMLTLLIVPAVQLYILGLFTVQDFGNIILTFMTQFLILLYSHYNEFMFRLAFSYMIYNLKLKDISQGYIPHSFIAISLNARNNSFQLEFQNQISQTNLNVEDTKTLIEMLRNTYVVPKGQIPTCVDLQNINIQKSSELSIRRLGNKKQTLEEFAFYKCKQNSSDEQQQSNEQTEQMEGVFYNQIKGSNIIVNIDIKSMNYGKNYLLIVVKEEKPLQQLPKSEEQIRFLSKVIQYASNQLSVAHQNFYKEIIGLKLSSLDNHKFWQIKCMNLSIMNQFQNFFFFVHSASINNALAAYSKINIKTFLFNLQQHFSYMSMKQKMKFHYQLYLEDIKVNVNSKFLSQIIVNIFEQCLKQANSNSTINLNITNELNLNPLQNNNTLEKKCQQDLEFIKKVADESQQSQSKIEVQKLIKFEFSFLTSKKIDLKLETNLILNPQTYEDFHFNNSQELQLNQPITNFLLKKIGPYNSIQYSQSIYCGQQCEQTLMQYPPMQDLIQQQTLYQNKISFYIYTDQTQLTQSFIKYTQQRSFLQA</sequence>
<feature type="transmembrane region" description="Helical" evidence="12">
    <location>
        <begin position="126"/>
        <end position="143"/>
    </location>
</feature>
<dbReference type="STRING" id="5888.A0CWH8"/>
<dbReference type="InterPro" id="IPR035952">
    <property type="entry name" value="Rhomboid-like_sf"/>
</dbReference>
<evidence type="ECO:0000313" key="14">
    <source>
        <dbReference type="Proteomes" id="UP000000600"/>
    </source>
</evidence>
<feature type="transmembrane region" description="Helical" evidence="12">
    <location>
        <begin position="148"/>
        <end position="166"/>
    </location>
</feature>
<keyword evidence="6 12" id="KW-0812">Transmembrane</keyword>
<proteinExistence type="inferred from homology"/>